<protein>
    <submittedName>
        <fullName evidence="4">Putative membrane protein</fullName>
    </submittedName>
</protein>
<dbReference type="AlphaFoldDB" id="A0A1G8TBE4"/>
<feature type="domain" description="SHOCT" evidence="3">
    <location>
        <begin position="62"/>
        <end position="87"/>
    </location>
</feature>
<keyword evidence="2" id="KW-0812">Transmembrane</keyword>
<organism evidence="4 5">
    <name type="scientific">Streptomyces indicus</name>
    <dbReference type="NCBI Taxonomy" id="417292"/>
    <lineage>
        <taxon>Bacteria</taxon>
        <taxon>Bacillati</taxon>
        <taxon>Actinomycetota</taxon>
        <taxon>Actinomycetes</taxon>
        <taxon>Kitasatosporales</taxon>
        <taxon>Streptomycetaceae</taxon>
        <taxon>Streptomyces</taxon>
    </lineage>
</organism>
<evidence type="ECO:0000256" key="1">
    <source>
        <dbReference type="SAM" id="MobiDB-lite"/>
    </source>
</evidence>
<evidence type="ECO:0000313" key="4">
    <source>
        <dbReference type="EMBL" id="SDJ38818.1"/>
    </source>
</evidence>
<dbReference type="OrthoDB" id="3748887at2"/>
<dbReference type="EMBL" id="FNFF01000001">
    <property type="protein sequence ID" value="SDJ38818.1"/>
    <property type="molecule type" value="Genomic_DNA"/>
</dbReference>
<dbReference type="RefSeq" id="WP_093606678.1">
    <property type="nucleotide sequence ID" value="NZ_FNFF01000001.1"/>
</dbReference>
<name>A0A1G8TBE4_9ACTN</name>
<keyword evidence="2" id="KW-1133">Transmembrane helix</keyword>
<dbReference type="STRING" id="417292.SAMN05421806_101164"/>
<dbReference type="InterPro" id="IPR018649">
    <property type="entry name" value="SHOCT"/>
</dbReference>
<dbReference type="Proteomes" id="UP000199155">
    <property type="component" value="Unassembled WGS sequence"/>
</dbReference>
<evidence type="ECO:0000259" key="3">
    <source>
        <dbReference type="Pfam" id="PF09851"/>
    </source>
</evidence>
<gene>
    <name evidence="4" type="ORF">SAMN05421806_101164</name>
</gene>
<feature type="region of interest" description="Disordered" evidence="1">
    <location>
        <begin position="42"/>
        <end position="61"/>
    </location>
</feature>
<dbReference type="Pfam" id="PF09851">
    <property type="entry name" value="SHOCT"/>
    <property type="match status" value="1"/>
</dbReference>
<feature type="transmembrane region" description="Helical" evidence="2">
    <location>
        <begin position="15"/>
        <end position="34"/>
    </location>
</feature>
<accession>A0A1G8TBE4</accession>
<sequence>MQTLAHFGDGGPGPWILLFPLIWAAVVIGGITLLRRTVWRGRGPRGPWRGRPDAQSPDAQSPITVLGHRFASGEIDEDEYWRRLTVLDEEFGRHTAKGRKGGAA</sequence>
<evidence type="ECO:0000256" key="2">
    <source>
        <dbReference type="SAM" id="Phobius"/>
    </source>
</evidence>
<keyword evidence="5" id="KW-1185">Reference proteome</keyword>
<reference evidence="4 5" key="1">
    <citation type="submission" date="2016-10" db="EMBL/GenBank/DDBJ databases">
        <authorList>
            <person name="de Groot N.N."/>
        </authorList>
    </citation>
    <scope>NUCLEOTIDE SEQUENCE [LARGE SCALE GENOMIC DNA]</scope>
    <source>
        <strain evidence="4 5">CGMCC 4.5727</strain>
    </source>
</reference>
<evidence type="ECO:0000313" key="5">
    <source>
        <dbReference type="Proteomes" id="UP000199155"/>
    </source>
</evidence>
<proteinExistence type="predicted"/>
<keyword evidence="2" id="KW-0472">Membrane</keyword>